<organism evidence="1 2">
    <name type="scientific">Colocasia esculenta</name>
    <name type="common">Wild taro</name>
    <name type="synonym">Arum esculentum</name>
    <dbReference type="NCBI Taxonomy" id="4460"/>
    <lineage>
        <taxon>Eukaryota</taxon>
        <taxon>Viridiplantae</taxon>
        <taxon>Streptophyta</taxon>
        <taxon>Embryophyta</taxon>
        <taxon>Tracheophyta</taxon>
        <taxon>Spermatophyta</taxon>
        <taxon>Magnoliopsida</taxon>
        <taxon>Liliopsida</taxon>
        <taxon>Araceae</taxon>
        <taxon>Aroideae</taxon>
        <taxon>Colocasieae</taxon>
        <taxon>Colocasia</taxon>
    </lineage>
</organism>
<sequence length="95" mass="10555">MTEKGLLQENMADAGSLSTIVRSLTRDSEESRKAVRLLQRRMRRVQGGIVMLVTFLNGEGHCVSSDARKLLDTLSTNTQNVLLMAEAGYYNPLVQ</sequence>
<evidence type="ECO:0000313" key="2">
    <source>
        <dbReference type="Proteomes" id="UP000652761"/>
    </source>
</evidence>
<proteinExistence type="predicted"/>
<dbReference type="AlphaFoldDB" id="A0A843XDR0"/>
<reference evidence="1" key="1">
    <citation type="submission" date="2017-07" db="EMBL/GenBank/DDBJ databases">
        <title>Taro Niue Genome Assembly and Annotation.</title>
        <authorList>
            <person name="Atibalentja N."/>
            <person name="Keating K."/>
            <person name="Fields C.J."/>
        </authorList>
    </citation>
    <scope>NUCLEOTIDE SEQUENCE</scope>
    <source>
        <strain evidence="1">Niue_2</strain>
        <tissue evidence="1">Leaf</tissue>
    </source>
</reference>
<name>A0A843XDR0_COLES</name>
<dbReference type="Proteomes" id="UP000652761">
    <property type="component" value="Unassembled WGS sequence"/>
</dbReference>
<protein>
    <submittedName>
        <fullName evidence="1">Uncharacterized protein</fullName>
    </submittedName>
</protein>
<dbReference type="InterPro" id="IPR052608">
    <property type="entry name" value="U-box_domain_protein"/>
</dbReference>
<dbReference type="PANTHER" id="PTHR45958:SF12">
    <property type="entry name" value="OS01G0948500 PROTEIN"/>
    <property type="match status" value="1"/>
</dbReference>
<evidence type="ECO:0000313" key="1">
    <source>
        <dbReference type="EMBL" id="MQM17584.1"/>
    </source>
</evidence>
<dbReference type="PANTHER" id="PTHR45958">
    <property type="entry name" value="RING-TYPE E3 UBIQUITIN TRANSFERASE"/>
    <property type="match status" value="1"/>
</dbReference>
<dbReference type="EMBL" id="NMUH01007630">
    <property type="protein sequence ID" value="MQM17584.1"/>
    <property type="molecule type" value="Genomic_DNA"/>
</dbReference>
<dbReference type="OrthoDB" id="1683831at2759"/>
<keyword evidence="2" id="KW-1185">Reference proteome</keyword>
<comment type="caution">
    <text evidence="1">The sequence shown here is derived from an EMBL/GenBank/DDBJ whole genome shotgun (WGS) entry which is preliminary data.</text>
</comment>
<accession>A0A843XDR0</accession>
<gene>
    <name evidence="1" type="ORF">Taro_050555</name>
</gene>